<dbReference type="InterPro" id="IPR029526">
    <property type="entry name" value="PGBD"/>
</dbReference>
<dbReference type="InterPro" id="IPR052638">
    <property type="entry name" value="PiggyBac_TE-derived"/>
</dbReference>
<dbReference type="Proteomes" id="UP001458880">
    <property type="component" value="Unassembled WGS sequence"/>
</dbReference>
<comment type="caution">
    <text evidence="2">The sequence shown here is derived from an EMBL/GenBank/DDBJ whole genome shotgun (WGS) entry which is preliminary data.</text>
</comment>
<feature type="domain" description="PiggyBac transposable element-derived protein" evidence="1">
    <location>
        <begin position="2"/>
        <end position="156"/>
    </location>
</feature>
<name>A0AAW1N558_POPJA</name>
<keyword evidence="3" id="KW-1185">Reference proteome</keyword>
<dbReference type="GO" id="GO:0043565">
    <property type="term" value="F:sequence-specific DNA binding"/>
    <property type="evidence" value="ECO:0007669"/>
    <property type="project" value="TreeGrafter"/>
</dbReference>
<gene>
    <name evidence="2" type="ORF">QE152_g1970</name>
</gene>
<dbReference type="Pfam" id="PF13843">
    <property type="entry name" value="DDE_Tnp_1_7"/>
    <property type="match status" value="1"/>
</dbReference>
<organism evidence="2 3">
    <name type="scientific">Popillia japonica</name>
    <name type="common">Japanese beetle</name>
    <dbReference type="NCBI Taxonomy" id="7064"/>
    <lineage>
        <taxon>Eukaryota</taxon>
        <taxon>Metazoa</taxon>
        <taxon>Ecdysozoa</taxon>
        <taxon>Arthropoda</taxon>
        <taxon>Hexapoda</taxon>
        <taxon>Insecta</taxon>
        <taxon>Pterygota</taxon>
        <taxon>Neoptera</taxon>
        <taxon>Endopterygota</taxon>
        <taxon>Coleoptera</taxon>
        <taxon>Polyphaga</taxon>
        <taxon>Scarabaeiformia</taxon>
        <taxon>Scarabaeidae</taxon>
        <taxon>Rutelinae</taxon>
        <taxon>Popillia</taxon>
    </lineage>
</organism>
<sequence>MSGFVVVPRRRLYWGQDKNAHNEVVAESITRDKFDFILSHIHVVDNENLDPKDKFAKVRPLFAKLKSKLLEHAPFEEGHSVDEAMVPYYVKHGCKQFLHGKPIRYGYKIWVGATRLCYVVWLKPYQGASTNISEAYAEYGLGAGVVLEFVDALRSKLARIKFHFFLIIFLHQCH</sequence>
<evidence type="ECO:0000259" key="1">
    <source>
        <dbReference type="Pfam" id="PF13843"/>
    </source>
</evidence>
<dbReference type="AlphaFoldDB" id="A0AAW1N558"/>
<protein>
    <submittedName>
        <fullName evidence="2">Transposase IS4</fullName>
    </submittedName>
</protein>
<dbReference type="PANTHER" id="PTHR47055:SF3">
    <property type="entry name" value="PHORBOL-ESTER_DAG-TYPE DOMAIN-CONTAINING PROTEIN"/>
    <property type="match status" value="1"/>
</dbReference>
<accession>A0AAW1N558</accession>
<reference evidence="2 3" key="1">
    <citation type="journal article" date="2024" name="BMC Genomics">
        <title>De novo assembly and annotation of Popillia japonica's genome with initial clues to its potential as an invasive pest.</title>
        <authorList>
            <person name="Cucini C."/>
            <person name="Boschi S."/>
            <person name="Funari R."/>
            <person name="Cardaioli E."/>
            <person name="Iannotti N."/>
            <person name="Marturano G."/>
            <person name="Paoli F."/>
            <person name="Bruttini M."/>
            <person name="Carapelli A."/>
            <person name="Frati F."/>
            <person name="Nardi F."/>
        </authorList>
    </citation>
    <scope>NUCLEOTIDE SEQUENCE [LARGE SCALE GENOMIC DNA]</scope>
    <source>
        <strain evidence="2">DMR45628</strain>
    </source>
</reference>
<evidence type="ECO:0000313" key="3">
    <source>
        <dbReference type="Proteomes" id="UP001458880"/>
    </source>
</evidence>
<dbReference type="EMBL" id="JASPKY010000012">
    <property type="protein sequence ID" value="KAK9753615.1"/>
    <property type="molecule type" value="Genomic_DNA"/>
</dbReference>
<dbReference type="PANTHER" id="PTHR47055">
    <property type="entry name" value="DDE_TNP_1_7 DOMAIN-CONTAINING PROTEIN"/>
    <property type="match status" value="1"/>
</dbReference>
<proteinExistence type="predicted"/>
<evidence type="ECO:0000313" key="2">
    <source>
        <dbReference type="EMBL" id="KAK9753615.1"/>
    </source>
</evidence>